<evidence type="ECO:0000313" key="2">
    <source>
        <dbReference type="Proteomes" id="UP000016930"/>
    </source>
</evidence>
<name>M2R3T4_CERS8</name>
<dbReference type="EMBL" id="KB445808">
    <property type="protein sequence ID" value="EMD32867.1"/>
    <property type="molecule type" value="Genomic_DNA"/>
</dbReference>
<proteinExistence type="predicted"/>
<accession>M2R3T4</accession>
<dbReference type="AlphaFoldDB" id="M2R3T4"/>
<sequence length="56" mass="6130">MRVGLCVWWGVSVRSCARAGRRSGGENGLARQRRGAEERWRTVYAGSRAGGADGHR</sequence>
<protein>
    <submittedName>
        <fullName evidence="1">Uncharacterized protein</fullName>
    </submittedName>
</protein>
<dbReference type="HOGENOM" id="CLU_3014012_0_0_1"/>
<evidence type="ECO:0000313" key="1">
    <source>
        <dbReference type="EMBL" id="EMD32867.1"/>
    </source>
</evidence>
<organism evidence="1 2">
    <name type="scientific">Ceriporiopsis subvermispora (strain B)</name>
    <name type="common">White-rot fungus</name>
    <name type="synonym">Gelatoporia subvermispora</name>
    <dbReference type="NCBI Taxonomy" id="914234"/>
    <lineage>
        <taxon>Eukaryota</taxon>
        <taxon>Fungi</taxon>
        <taxon>Dikarya</taxon>
        <taxon>Basidiomycota</taxon>
        <taxon>Agaricomycotina</taxon>
        <taxon>Agaricomycetes</taxon>
        <taxon>Polyporales</taxon>
        <taxon>Gelatoporiaceae</taxon>
        <taxon>Gelatoporia</taxon>
    </lineage>
</organism>
<gene>
    <name evidence="1" type="ORF">CERSUDRAFT_87600</name>
</gene>
<reference evidence="1 2" key="1">
    <citation type="journal article" date="2012" name="Proc. Natl. Acad. Sci. U.S.A.">
        <title>Comparative genomics of Ceriporiopsis subvermispora and Phanerochaete chrysosporium provide insight into selective ligninolysis.</title>
        <authorList>
            <person name="Fernandez-Fueyo E."/>
            <person name="Ruiz-Duenas F.J."/>
            <person name="Ferreira P."/>
            <person name="Floudas D."/>
            <person name="Hibbett D.S."/>
            <person name="Canessa P."/>
            <person name="Larrondo L.F."/>
            <person name="James T.Y."/>
            <person name="Seelenfreund D."/>
            <person name="Lobos S."/>
            <person name="Polanco R."/>
            <person name="Tello M."/>
            <person name="Honda Y."/>
            <person name="Watanabe T."/>
            <person name="Watanabe T."/>
            <person name="Ryu J.S."/>
            <person name="Kubicek C.P."/>
            <person name="Schmoll M."/>
            <person name="Gaskell J."/>
            <person name="Hammel K.E."/>
            <person name="St John F.J."/>
            <person name="Vanden Wymelenberg A."/>
            <person name="Sabat G."/>
            <person name="Splinter BonDurant S."/>
            <person name="Syed K."/>
            <person name="Yadav J.S."/>
            <person name="Doddapaneni H."/>
            <person name="Subramanian V."/>
            <person name="Lavin J.L."/>
            <person name="Oguiza J.A."/>
            <person name="Perez G."/>
            <person name="Pisabarro A.G."/>
            <person name="Ramirez L."/>
            <person name="Santoyo F."/>
            <person name="Master E."/>
            <person name="Coutinho P.M."/>
            <person name="Henrissat B."/>
            <person name="Lombard V."/>
            <person name="Magnuson J.K."/>
            <person name="Kuees U."/>
            <person name="Hori C."/>
            <person name="Igarashi K."/>
            <person name="Samejima M."/>
            <person name="Held B.W."/>
            <person name="Barry K.W."/>
            <person name="LaButti K.M."/>
            <person name="Lapidus A."/>
            <person name="Lindquist E.A."/>
            <person name="Lucas S.M."/>
            <person name="Riley R."/>
            <person name="Salamov A.A."/>
            <person name="Hoffmeister D."/>
            <person name="Schwenk D."/>
            <person name="Hadar Y."/>
            <person name="Yarden O."/>
            <person name="de Vries R.P."/>
            <person name="Wiebenga A."/>
            <person name="Stenlid J."/>
            <person name="Eastwood D."/>
            <person name="Grigoriev I.V."/>
            <person name="Berka R.M."/>
            <person name="Blanchette R.A."/>
            <person name="Kersten P."/>
            <person name="Martinez A.T."/>
            <person name="Vicuna R."/>
            <person name="Cullen D."/>
        </authorList>
    </citation>
    <scope>NUCLEOTIDE SEQUENCE [LARGE SCALE GENOMIC DNA]</scope>
    <source>
        <strain evidence="1 2">B</strain>
    </source>
</reference>
<dbReference type="Proteomes" id="UP000016930">
    <property type="component" value="Unassembled WGS sequence"/>
</dbReference>
<keyword evidence="2" id="KW-1185">Reference proteome</keyword>